<dbReference type="InterPro" id="IPR044929">
    <property type="entry name" value="DNA/RNA_non-sp_Endonuclease_sf"/>
</dbReference>
<dbReference type="GO" id="GO:0004519">
    <property type="term" value="F:endonuclease activity"/>
    <property type="evidence" value="ECO:0007669"/>
    <property type="project" value="UniProtKB-KW"/>
</dbReference>
<keyword evidence="2" id="KW-0732">Signal</keyword>
<gene>
    <name evidence="4" type="ORF">H9757_12245</name>
</gene>
<evidence type="ECO:0000259" key="3">
    <source>
        <dbReference type="Pfam" id="PF13930"/>
    </source>
</evidence>
<sequence length="316" mass="35311">MREKQRMKYRRAVMAAAVCSAFFLTACGITAENAGTDHTSVQTEEYKDVEDVPEYSGEPYVEINGSQPEFEEYEVTTVPFEEYSELDELGRCGEAEACVGEEIMPTEERESISGVTPTGWENEQYEIVDGGYVYNRCHLIGFQLTGENANEENLITGTRYMNTEGMLPFENQVAEYVHETENHVMYRVTPVFEGDNLVASGVQMEAMSVEDDGEGVCFNVYVYNVQPEITIDYSTGANWVSTEEEKNGASDSGEADGQEEASSGEQTYILNNNTMKFHDPDCSSADDIKAKNKSEFTGTREELIEEGYEPCGKCRP</sequence>
<keyword evidence="4" id="KW-0255">Endonuclease</keyword>
<dbReference type="InterPro" id="IPR035451">
    <property type="entry name" value="Ada-like_dom_sf"/>
</dbReference>
<dbReference type="Proteomes" id="UP000823894">
    <property type="component" value="Unassembled WGS sequence"/>
</dbReference>
<protein>
    <submittedName>
        <fullName evidence="4">DNA/RNA non-specific endonuclease</fullName>
    </submittedName>
</protein>
<evidence type="ECO:0000256" key="1">
    <source>
        <dbReference type="SAM" id="MobiDB-lite"/>
    </source>
</evidence>
<keyword evidence="4" id="KW-0540">Nuclease</keyword>
<dbReference type="PROSITE" id="PS51257">
    <property type="entry name" value="PROKAR_LIPOPROTEIN"/>
    <property type="match status" value="1"/>
</dbReference>
<name>A0A9D2NWN5_9FIRM</name>
<dbReference type="Gene3D" id="3.40.570.10">
    <property type="entry name" value="Extracellular Endonuclease, subunit A"/>
    <property type="match status" value="1"/>
</dbReference>
<feature type="region of interest" description="Disordered" evidence="1">
    <location>
        <begin position="243"/>
        <end position="264"/>
    </location>
</feature>
<dbReference type="Pfam" id="PF13930">
    <property type="entry name" value="Endonuclea_NS_2"/>
    <property type="match status" value="1"/>
</dbReference>
<proteinExistence type="predicted"/>
<reference evidence="4" key="1">
    <citation type="journal article" date="2021" name="PeerJ">
        <title>Extensive microbial diversity within the chicken gut microbiome revealed by metagenomics and culture.</title>
        <authorList>
            <person name="Gilroy R."/>
            <person name="Ravi A."/>
            <person name="Getino M."/>
            <person name="Pursley I."/>
            <person name="Horton D.L."/>
            <person name="Alikhan N.F."/>
            <person name="Baker D."/>
            <person name="Gharbi K."/>
            <person name="Hall N."/>
            <person name="Watson M."/>
            <person name="Adriaenssens E.M."/>
            <person name="Foster-Nyarko E."/>
            <person name="Jarju S."/>
            <person name="Secka A."/>
            <person name="Antonio M."/>
            <person name="Oren A."/>
            <person name="Chaudhuri R.R."/>
            <person name="La Ragione R."/>
            <person name="Hildebrand F."/>
            <person name="Pallen M.J."/>
        </authorList>
    </citation>
    <scope>NUCLEOTIDE SEQUENCE</scope>
    <source>
        <strain evidence="4">ChiGjej1B1-1692</strain>
    </source>
</reference>
<evidence type="ECO:0000313" key="5">
    <source>
        <dbReference type="Proteomes" id="UP000823894"/>
    </source>
</evidence>
<dbReference type="EMBL" id="DWWK01000200">
    <property type="protein sequence ID" value="HJC39805.1"/>
    <property type="molecule type" value="Genomic_DNA"/>
</dbReference>
<dbReference type="Gene3D" id="3.40.10.10">
    <property type="entry name" value="DNA Methylphosphotriester Repair Domain"/>
    <property type="match status" value="1"/>
</dbReference>
<comment type="caution">
    <text evidence="4">The sequence shown here is derived from an EMBL/GenBank/DDBJ whole genome shotgun (WGS) entry which is preliminary data.</text>
</comment>
<accession>A0A9D2NWN5</accession>
<keyword evidence="4" id="KW-0378">Hydrolase</keyword>
<dbReference type="InterPro" id="IPR044927">
    <property type="entry name" value="Endonuclea_NS_2"/>
</dbReference>
<evidence type="ECO:0000256" key="2">
    <source>
        <dbReference type="SAM" id="SignalP"/>
    </source>
</evidence>
<organism evidence="4 5">
    <name type="scientific">Candidatus Mediterraneibacter faecigallinarum</name>
    <dbReference type="NCBI Taxonomy" id="2838669"/>
    <lineage>
        <taxon>Bacteria</taxon>
        <taxon>Bacillati</taxon>
        <taxon>Bacillota</taxon>
        <taxon>Clostridia</taxon>
        <taxon>Lachnospirales</taxon>
        <taxon>Lachnospiraceae</taxon>
        <taxon>Mediterraneibacter</taxon>
    </lineage>
</organism>
<feature type="domain" description="Type VII secretion system protein EssD-like" evidence="3">
    <location>
        <begin position="82"/>
        <end position="207"/>
    </location>
</feature>
<evidence type="ECO:0000313" key="4">
    <source>
        <dbReference type="EMBL" id="HJC39805.1"/>
    </source>
</evidence>
<feature type="chain" id="PRO_5039241769" evidence="2">
    <location>
        <begin position="32"/>
        <end position="316"/>
    </location>
</feature>
<feature type="signal peptide" evidence="2">
    <location>
        <begin position="1"/>
        <end position="31"/>
    </location>
</feature>
<dbReference type="AlphaFoldDB" id="A0A9D2NWN5"/>
<dbReference type="SUPFAM" id="SSF57884">
    <property type="entry name" value="Ada DNA repair protein, N-terminal domain (N-Ada 10)"/>
    <property type="match status" value="1"/>
</dbReference>
<reference evidence="4" key="2">
    <citation type="submission" date="2021-04" db="EMBL/GenBank/DDBJ databases">
        <authorList>
            <person name="Gilroy R."/>
        </authorList>
    </citation>
    <scope>NUCLEOTIDE SEQUENCE</scope>
    <source>
        <strain evidence="4">ChiGjej1B1-1692</strain>
    </source>
</reference>